<gene>
    <name evidence="1" type="ORF">PsorP6_011998</name>
</gene>
<sequence length="693" mass="76152">MKSHFSVERQVRMPIISAPSTADTCLFGSVVGLDNLLALDDVPDTQVDTSVATTSTCDECDQRPAHVTCHDCGLVYCATCDTHRHRKGKLQWHPRTQLARHDALEAAAPRDTVVTKWTLGDVCAWLEAHELGVFVHEAKRQRLTGASLASPEALNTFLETLKVPSVITRGYKKKLQREVQKLVKAMDTSSVHGEAAREPAAVVPKPRIPSRARVGLELRIDVTSRARGSSSGPSSRPSFQSLKIHEEDDGDANASRVCTERSKKRPACGALGLEMAAMPTEDEPVAASFDFSATGRLQTQGFEIDTRGIANVPFAKSREPQAHGHKAMSASTDALSTKDSLILLEELGQGASGKVYKALYMPTFLLVAVKVIRVYDQQKRHQMVRELQSLSMNVMPLSSATFPSSAAPTQAACDELVGFYNAYTNPDAGTVSIVLEYMDGGSLQDYVQRLSNSPNGAPRWVSEQEIASIAVCGLKGLAFLHEHHQLHRDIKLSNLLLNRQGHVKKLTMGIMARYMAPERISGGVYSYPSDIWSLGLALLACAIGKVPVPTTAGYWGVVHAVQAQPFARLEDYGDHFSVEFAAFLDQCLQKNPRHRPSATALLAHPFITKNYAPTEAGDARFRQDHQALTAKARQDLERIADKAQAWCRDHDEAFKRLACLTASLPNKLEILAKQLRLPVEEVQRHFAFLSDYC</sequence>
<organism evidence="1 2">
    <name type="scientific">Peronosclerospora sorghi</name>
    <dbReference type="NCBI Taxonomy" id="230839"/>
    <lineage>
        <taxon>Eukaryota</taxon>
        <taxon>Sar</taxon>
        <taxon>Stramenopiles</taxon>
        <taxon>Oomycota</taxon>
        <taxon>Peronosporomycetes</taxon>
        <taxon>Peronosporales</taxon>
        <taxon>Peronosporaceae</taxon>
        <taxon>Peronosclerospora</taxon>
    </lineage>
</organism>
<evidence type="ECO:0000313" key="2">
    <source>
        <dbReference type="Proteomes" id="UP001163321"/>
    </source>
</evidence>
<reference evidence="1 2" key="1">
    <citation type="journal article" date="2022" name="bioRxiv">
        <title>The genome of the oomycete Peronosclerospora sorghi, a cosmopolitan pathogen of maize and sorghum, is inflated with dispersed pseudogenes.</title>
        <authorList>
            <person name="Fletcher K."/>
            <person name="Martin F."/>
            <person name="Isakeit T."/>
            <person name="Cavanaugh K."/>
            <person name="Magill C."/>
            <person name="Michelmore R."/>
        </authorList>
    </citation>
    <scope>NUCLEOTIDE SEQUENCE [LARGE SCALE GENOMIC DNA]</scope>
    <source>
        <strain evidence="1">P6</strain>
    </source>
</reference>
<dbReference type="EMBL" id="CM047591">
    <property type="protein sequence ID" value="KAI9918791.1"/>
    <property type="molecule type" value="Genomic_DNA"/>
</dbReference>
<comment type="caution">
    <text evidence="1">The sequence shown here is derived from an EMBL/GenBank/DDBJ whole genome shotgun (WGS) entry which is preliminary data.</text>
</comment>
<keyword evidence="2" id="KW-1185">Reference proteome</keyword>
<evidence type="ECO:0000313" key="1">
    <source>
        <dbReference type="EMBL" id="KAI9918791.1"/>
    </source>
</evidence>
<dbReference type="Proteomes" id="UP001163321">
    <property type="component" value="Chromosome 12"/>
</dbReference>
<proteinExistence type="predicted"/>
<accession>A0ACC0WKG5</accession>
<protein>
    <submittedName>
        <fullName evidence="1">Uncharacterized protein</fullName>
    </submittedName>
</protein>
<name>A0ACC0WKG5_9STRA</name>